<evidence type="ECO:0000313" key="4">
    <source>
        <dbReference type="Proteomes" id="UP000008139"/>
    </source>
</evidence>
<dbReference type="FunCoup" id="F2LU54">
    <property type="interactions" value="232"/>
</dbReference>
<keyword evidence="3" id="KW-0808">Transferase</keyword>
<dbReference type="InterPro" id="IPR029062">
    <property type="entry name" value="Class_I_gatase-like"/>
</dbReference>
<dbReference type="CDD" id="cd01743">
    <property type="entry name" value="GATase1_Anthranilate_Synthase"/>
    <property type="match status" value="1"/>
</dbReference>
<gene>
    <name evidence="3" type="ordered locus">Hipma_1561</name>
</gene>
<dbReference type="GO" id="GO:0005829">
    <property type="term" value="C:cytosol"/>
    <property type="evidence" value="ECO:0007669"/>
    <property type="project" value="TreeGrafter"/>
</dbReference>
<name>F2LU54_HIPMA</name>
<sequence length="190" mass="21265">MIALIDNYDSFTYNLSHYIGLFDDVVVIRNTEKTDKLKSIKNLKGIAISPGPSHPKNSLLSLEVIDVFKGKTPIFGVCLGMQAIGLYFGFSIEKANRIMHGKTDKIKHFNSEIFSKIRDEFIGVRYHSLVVKGEADGFNITAVSVSDNQIMAIENKALRIYGVQFHPESYLSQFGLQIVKNFVKGVCNVN</sequence>
<evidence type="ECO:0000313" key="3">
    <source>
        <dbReference type="EMBL" id="AEA34517.1"/>
    </source>
</evidence>
<dbReference type="Pfam" id="PF00117">
    <property type="entry name" value="GATase"/>
    <property type="match status" value="1"/>
</dbReference>
<reference evidence="4" key="2">
    <citation type="submission" date="2011-03" db="EMBL/GenBank/DDBJ databases">
        <title>The complete genome of Hippea maritima DSM 10411.</title>
        <authorList>
            <consortium name="US DOE Joint Genome Institute (JGI-PGF)"/>
            <person name="Lucas S."/>
            <person name="Copeland A."/>
            <person name="Lapidus A."/>
            <person name="Bruce D."/>
            <person name="Goodwin L."/>
            <person name="Pitluck S."/>
            <person name="Peters L."/>
            <person name="Kyrpides N."/>
            <person name="Mavromatis K."/>
            <person name="Pagani I."/>
            <person name="Ivanova N."/>
            <person name="Mikhailova N."/>
            <person name="Lu M."/>
            <person name="Detter J.C."/>
            <person name="Tapia R."/>
            <person name="Han C."/>
            <person name="Land M."/>
            <person name="Hauser L."/>
            <person name="Markowitz V."/>
            <person name="Cheng J.-F."/>
            <person name="Hugenholtz P."/>
            <person name="Woyke T."/>
            <person name="Wu D."/>
            <person name="Spring S."/>
            <person name="Schroeder M."/>
            <person name="Brambilla E."/>
            <person name="Klenk H.-P."/>
            <person name="Eisen J.A."/>
        </authorList>
    </citation>
    <scope>NUCLEOTIDE SEQUENCE [LARGE SCALE GENOMIC DNA]</scope>
    <source>
        <strain evidence="4">ATCC 700847 / DSM 10411 / MH2</strain>
    </source>
</reference>
<dbReference type="STRING" id="760142.Hipma_1561"/>
<dbReference type="InParanoid" id="F2LU54"/>
<dbReference type="PRINTS" id="PR00099">
    <property type="entry name" value="CPSGATASE"/>
</dbReference>
<dbReference type="NCBIfam" id="TIGR00566">
    <property type="entry name" value="trpG_papA"/>
    <property type="match status" value="1"/>
</dbReference>
<dbReference type="MEROPS" id="C26.955"/>
<dbReference type="GO" id="GO:0000162">
    <property type="term" value="P:L-tryptophan biosynthetic process"/>
    <property type="evidence" value="ECO:0007669"/>
    <property type="project" value="TreeGrafter"/>
</dbReference>
<evidence type="ECO:0000256" key="1">
    <source>
        <dbReference type="ARBA" id="ARBA00022962"/>
    </source>
</evidence>
<dbReference type="EC" id="4.1.3.27" evidence="3"/>
<dbReference type="GO" id="GO:0004049">
    <property type="term" value="F:anthranilate synthase activity"/>
    <property type="evidence" value="ECO:0007669"/>
    <property type="project" value="UniProtKB-EC"/>
</dbReference>
<proteinExistence type="predicted"/>
<dbReference type="Gene3D" id="3.40.50.880">
    <property type="match status" value="1"/>
</dbReference>
<dbReference type="PANTHER" id="PTHR43418:SF4">
    <property type="entry name" value="MULTIFUNCTIONAL TRYPTOPHAN BIOSYNTHESIS PROTEIN"/>
    <property type="match status" value="1"/>
</dbReference>
<accession>F2LU54</accession>
<dbReference type="InterPro" id="IPR017926">
    <property type="entry name" value="GATASE"/>
</dbReference>
<dbReference type="SUPFAM" id="SSF52317">
    <property type="entry name" value="Class I glutamine amidotransferase-like"/>
    <property type="match status" value="1"/>
</dbReference>
<dbReference type="PRINTS" id="PR00096">
    <property type="entry name" value="GATASE"/>
</dbReference>
<protein>
    <submittedName>
        <fullName evidence="3">Glutamine amidotransferase of anthranilate synthase</fullName>
        <ecNumber evidence="3">4.1.3.27</ecNumber>
    </submittedName>
</protein>
<dbReference type="InterPro" id="IPR006221">
    <property type="entry name" value="TrpG/PapA_dom"/>
</dbReference>
<dbReference type="RefSeq" id="WP_013682546.1">
    <property type="nucleotide sequence ID" value="NC_015318.1"/>
</dbReference>
<dbReference type="PANTHER" id="PTHR43418">
    <property type="entry name" value="MULTIFUNCTIONAL TRYPTOPHAN BIOSYNTHESIS PROTEIN-RELATED"/>
    <property type="match status" value="1"/>
</dbReference>
<dbReference type="InterPro" id="IPR050472">
    <property type="entry name" value="Anth_synth/Amidotransfase"/>
</dbReference>
<dbReference type="FunFam" id="3.40.50.880:FF:000003">
    <property type="entry name" value="Anthranilate synthase component II"/>
    <property type="match status" value="1"/>
</dbReference>
<keyword evidence="1 3" id="KW-0315">Glutamine amidotransferase</keyword>
<dbReference type="GO" id="GO:0016740">
    <property type="term" value="F:transferase activity"/>
    <property type="evidence" value="ECO:0007669"/>
    <property type="project" value="UniProtKB-KW"/>
</dbReference>
<dbReference type="PROSITE" id="PS51273">
    <property type="entry name" value="GATASE_TYPE_1"/>
    <property type="match status" value="1"/>
</dbReference>
<organism evidence="3 4">
    <name type="scientific">Hippea maritima (strain ATCC 700847 / DSM 10411 / MH2)</name>
    <dbReference type="NCBI Taxonomy" id="760142"/>
    <lineage>
        <taxon>Bacteria</taxon>
        <taxon>Pseudomonadati</taxon>
        <taxon>Campylobacterota</taxon>
        <taxon>Desulfurellia</taxon>
        <taxon>Desulfurellales</taxon>
        <taxon>Hippeaceae</taxon>
        <taxon>Hippea</taxon>
    </lineage>
</organism>
<dbReference type="KEGG" id="hmr:Hipma_1561"/>
<dbReference type="EMBL" id="CP002606">
    <property type="protein sequence ID" value="AEA34517.1"/>
    <property type="molecule type" value="Genomic_DNA"/>
</dbReference>
<dbReference type="PRINTS" id="PR00097">
    <property type="entry name" value="ANTSNTHASEII"/>
</dbReference>
<keyword evidence="3" id="KW-0456">Lyase</keyword>
<keyword evidence="4" id="KW-1185">Reference proteome</keyword>
<dbReference type="eggNOG" id="COG0512">
    <property type="taxonomic scope" value="Bacteria"/>
</dbReference>
<evidence type="ECO:0000259" key="2">
    <source>
        <dbReference type="Pfam" id="PF00117"/>
    </source>
</evidence>
<reference evidence="3 4" key="1">
    <citation type="journal article" date="2011" name="Stand. Genomic Sci.">
        <title>Complete genome sequence of the thermophilic sulfur-reducer Hippea maritima type strain (MH(2)).</title>
        <authorList>
            <person name="Huntemann M."/>
            <person name="Lu M."/>
            <person name="Nolan M."/>
            <person name="Lapidus A."/>
            <person name="Lucas S."/>
            <person name="Hammon N."/>
            <person name="Deshpande S."/>
            <person name="Cheng J.F."/>
            <person name="Tapia R."/>
            <person name="Han C."/>
            <person name="Goodwin L."/>
            <person name="Pitluck S."/>
            <person name="Liolios K."/>
            <person name="Pagani I."/>
            <person name="Ivanova N."/>
            <person name="Ovchinikova G."/>
            <person name="Pati A."/>
            <person name="Chen A."/>
            <person name="Palaniappan K."/>
            <person name="Land M."/>
            <person name="Hauser L."/>
            <person name="Jeffries C.D."/>
            <person name="Detter J.C."/>
            <person name="Brambilla E.M."/>
            <person name="Rohde M."/>
            <person name="Spring S."/>
            <person name="Goker M."/>
            <person name="Woyke T."/>
            <person name="Bristow J."/>
            <person name="Eisen J.A."/>
            <person name="Markowitz V."/>
            <person name="Hugenholtz P."/>
            <person name="Kyrpides N.C."/>
            <person name="Klenk H.P."/>
            <person name="Mavromatis K."/>
        </authorList>
    </citation>
    <scope>NUCLEOTIDE SEQUENCE [LARGE SCALE GENOMIC DNA]</scope>
    <source>
        <strain evidence="4">ATCC 700847 / DSM 10411 / MH2</strain>
    </source>
</reference>
<dbReference type="OrthoDB" id="9786812at2"/>
<dbReference type="HOGENOM" id="CLU_014340_1_2_7"/>
<dbReference type="Proteomes" id="UP000008139">
    <property type="component" value="Chromosome"/>
</dbReference>
<dbReference type="AlphaFoldDB" id="F2LU54"/>
<feature type="domain" description="Glutamine amidotransferase" evidence="2">
    <location>
        <begin position="4"/>
        <end position="184"/>
    </location>
</feature>